<dbReference type="GO" id="GO:0005634">
    <property type="term" value="C:nucleus"/>
    <property type="evidence" value="ECO:0007669"/>
    <property type="project" value="UniProtKB-SubCell"/>
</dbReference>
<dbReference type="HAMAP" id="MF_03152">
    <property type="entry name" value="TRM5"/>
    <property type="match status" value="1"/>
</dbReference>
<dbReference type="PROSITE" id="PS51684">
    <property type="entry name" value="SAM_MT_TRM5_TYW2"/>
    <property type="match status" value="1"/>
</dbReference>
<comment type="caution">
    <text evidence="13">The sequence shown here is derived from an EMBL/GenBank/DDBJ whole genome shotgun (WGS) entry which is preliminary data.</text>
</comment>
<dbReference type="GO" id="GO:0005759">
    <property type="term" value="C:mitochondrial matrix"/>
    <property type="evidence" value="ECO:0007669"/>
    <property type="project" value="UniProtKB-SubCell"/>
</dbReference>
<evidence type="ECO:0000256" key="2">
    <source>
        <dbReference type="ARBA" id="ARBA00022490"/>
    </source>
</evidence>
<gene>
    <name evidence="13" type="ORF">QR680_004808</name>
</gene>
<dbReference type="EMBL" id="JAUCMV010000003">
    <property type="protein sequence ID" value="KAK0409871.1"/>
    <property type="molecule type" value="Genomic_DNA"/>
</dbReference>
<dbReference type="GO" id="GO:0002939">
    <property type="term" value="P:tRNA N1-guanine methylation"/>
    <property type="evidence" value="ECO:0007669"/>
    <property type="project" value="TreeGrafter"/>
</dbReference>
<feature type="binding site" evidence="11">
    <location>
        <begin position="317"/>
        <end position="318"/>
    </location>
    <ligand>
        <name>S-adenosyl-L-methionine</name>
        <dbReference type="ChEBI" id="CHEBI:59789"/>
    </ligand>
</feature>
<keyword evidence="3 11" id="KW-0489">Methyltransferase</keyword>
<dbReference type="PANTHER" id="PTHR23245:SF36">
    <property type="entry name" value="TRNA (GUANINE(37)-N1)-METHYLTRANSFERASE"/>
    <property type="match status" value="1"/>
</dbReference>
<dbReference type="Pfam" id="PF25133">
    <property type="entry name" value="TYW2_N_2"/>
    <property type="match status" value="1"/>
</dbReference>
<evidence type="ECO:0000313" key="14">
    <source>
        <dbReference type="Proteomes" id="UP001175271"/>
    </source>
</evidence>
<feature type="binding site" evidence="11">
    <location>
        <position position="350"/>
    </location>
    <ligand>
        <name>S-adenosyl-L-methionine</name>
        <dbReference type="ChEBI" id="CHEBI:59789"/>
    </ligand>
</feature>
<keyword evidence="8 11" id="KW-0539">Nucleus</keyword>
<dbReference type="InterPro" id="IPR025792">
    <property type="entry name" value="tRNA_Gua_MeTrfase_euk"/>
</dbReference>
<comment type="similarity">
    <text evidence="1">Belongs to the class I-like SAM-binding methyltransferase superfamily. TRM5/TYW2 family.</text>
</comment>
<dbReference type="AlphaFoldDB" id="A0AA39HRB3"/>
<dbReference type="InterPro" id="IPR056743">
    <property type="entry name" value="TRM5-TYW2-like_MTfase"/>
</dbReference>
<keyword evidence="6 11" id="KW-0819">tRNA processing</keyword>
<accession>A0AA39HRB3</accession>
<evidence type="ECO:0000256" key="8">
    <source>
        <dbReference type="ARBA" id="ARBA00023242"/>
    </source>
</evidence>
<dbReference type="Pfam" id="PF02475">
    <property type="entry name" value="TRM5-TYW2_MTfase"/>
    <property type="match status" value="1"/>
</dbReference>
<comment type="similarity">
    <text evidence="11">Belongs to the TRM5 / TYW2 family.</text>
</comment>
<dbReference type="SUPFAM" id="SSF53335">
    <property type="entry name" value="S-adenosyl-L-methionine-dependent methyltransferases"/>
    <property type="match status" value="1"/>
</dbReference>
<dbReference type="Gene3D" id="3.40.50.150">
    <property type="entry name" value="Vaccinia Virus protein VP39"/>
    <property type="match status" value="1"/>
</dbReference>
<dbReference type="GO" id="GO:0070901">
    <property type="term" value="P:mitochondrial tRNA methylation"/>
    <property type="evidence" value="ECO:0007669"/>
    <property type="project" value="TreeGrafter"/>
</dbReference>
<dbReference type="CDD" id="cd02440">
    <property type="entry name" value="AdoMet_MTases"/>
    <property type="match status" value="1"/>
</dbReference>
<dbReference type="InterPro" id="IPR029063">
    <property type="entry name" value="SAM-dependent_MTases_sf"/>
</dbReference>
<evidence type="ECO:0000256" key="6">
    <source>
        <dbReference type="ARBA" id="ARBA00022694"/>
    </source>
</evidence>
<comment type="function">
    <text evidence="11">Specifically methylates the N1 position of guanosine-37 in various cytoplasmic and mitochondrial tRNAs. Methylation is not dependent on the nature of the nucleoside 5' of the target nucleoside. This is the first step in the biosynthesis of wybutosine (yW), a modified base adjacent to the anticodon of tRNAs and required for accurate decoding.</text>
</comment>
<comment type="subunit">
    <text evidence="11">Monomer.</text>
</comment>
<dbReference type="InterPro" id="IPR030382">
    <property type="entry name" value="MeTrfase_TRM5/TYW2"/>
</dbReference>
<dbReference type="Gene3D" id="3.30.300.110">
    <property type="entry name" value="Met-10+ protein-like domains"/>
    <property type="match status" value="1"/>
</dbReference>
<dbReference type="FunFam" id="3.30.300.110:FF:000001">
    <property type="entry name" value="tRNA (guanine(37)-N1)-methyltransferase"/>
    <property type="match status" value="1"/>
</dbReference>
<organism evidence="13 14">
    <name type="scientific">Steinernema hermaphroditum</name>
    <dbReference type="NCBI Taxonomy" id="289476"/>
    <lineage>
        <taxon>Eukaryota</taxon>
        <taxon>Metazoa</taxon>
        <taxon>Ecdysozoa</taxon>
        <taxon>Nematoda</taxon>
        <taxon>Chromadorea</taxon>
        <taxon>Rhabditida</taxon>
        <taxon>Tylenchina</taxon>
        <taxon>Panagrolaimomorpha</taxon>
        <taxon>Strongyloidoidea</taxon>
        <taxon>Steinernematidae</taxon>
        <taxon>Steinernema</taxon>
    </lineage>
</organism>
<comment type="function">
    <text evidence="9">Involved in mitochondrial tRNA methylation. Specifically methylates the N1 position of guanosine-37 in various tRNAs. Methylation is not dependent on the nature of the nucleoside 5' of the target nucleoside. This is the first step in the biosynthesis of wybutosine (yW), a modified base adjacent to the anticodon of tRNAs and required for accurate decoding.</text>
</comment>
<dbReference type="Proteomes" id="UP001175271">
    <property type="component" value="Unassembled WGS sequence"/>
</dbReference>
<sequence>MLSRIFRSFHGSSQILLLNRSVMTEVAAKDWLQPPERVRGITTLDKELFRDKISVPCLPIPSRVVGRVHGLKCIKDFGVPRMNRVKSIVEGSSKEERMILFNPNLLSNSIKEQIIEDISNVTNVDKSTLVFGTKEIELNYEDWDIKRCFKAVLPDGLEFSGFSQIGHIAHCNLREELLPYKHVIASILLDKTAWCKTVVNKVDEINTKFRFFEMELLGGEQNYIAEVKEGKVRYRLDFSKLFWNSRLGTEHARLFKKFNSRSLVYDACAGVGPFAIPAALNGVRRVLANDLNPESVKYLKENVELNKAPAISVFNKDAMDFIREEVAEDLTKEFALPFEERASEAHVLMNLPALAVTFLPAFKNFLKVKPEFPVIVHCHLFAKAHEDVPDEFYPEEAKRMVLESMGVEEGRVKILEVHNVRKVAGRKEMFCVSFELPEDYVVAVESEEPEAKRAKLANC</sequence>
<dbReference type="PANTHER" id="PTHR23245">
    <property type="entry name" value="TRNA METHYLTRANSFERASE"/>
    <property type="match status" value="1"/>
</dbReference>
<name>A0AA39HRB3_9BILA</name>
<feature type="domain" description="SAM-dependent methyltransferase TRM5/TYW2-type" evidence="12">
    <location>
        <begin position="162"/>
        <end position="438"/>
    </location>
</feature>
<evidence type="ECO:0000256" key="7">
    <source>
        <dbReference type="ARBA" id="ARBA00023128"/>
    </source>
</evidence>
<keyword evidence="14" id="KW-1185">Reference proteome</keyword>
<keyword evidence="2 11" id="KW-0963">Cytoplasm</keyword>
<reference evidence="13" key="1">
    <citation type="submission" date="2023-06" db="EMBL/GenBank/DDBJ databases">
        <title>Genomic analysis of the entomopathogenic nematode Steinernema hermaphroditum.</title>
        <authorList>
            <person name="Schwarz E.M."/>
            <person name="Heppert J.K."/>
            <person name="Baniya A."/>
            <person name="Schwartz H.T."/>
            <person name="Tan C.-H."/>
            <person name="Antoshechkin I."/>
            <person name="Sternberg P.W."/>
            <person name="Goodrich-Blair H."/>
            <person name="Dillman A.R."/>
        </authorList>
    </citation>
    <scope>NUCLEOTIDE SEQUENCE</scope>
    <source>
        <strain evidence="13">PS9179</strain>
        <tissue evidence="13">Whole animal</tissue>
    </source>
</reference>
<evidence type="ECO:0000313" key="13">
    <source>
        <dbReference type="EMBL" id="KAK0409871.1"/>
    </source>
</evidence>
<evidence type="ECO:0000256" key="10">
    <source>
        <dbReference type="ARBA" id="ARBA00047783"/>
    </source>
</evidence>
<dbReference type="GO" id="GO:0052906">
    <property type="term" value="F:tRNA (guanine(37)-N1)-methyltransferase activity"/>
    <property type="evidence" value="ECO:0007669"/>
    <property type="project" value="UniProtKB-UniRule"/>
</dbReference>
<evidence type="ECO:0000256" key="3">
    <source>
        <dbReference type="ARBA" id="ARBA00022603"/>
    </source>
</evidence>
<dbReference type="InterPro" id="IPR056744">
    <property type="entry name" value="TRM5/TYW2-like_N"/>
</dbReference>
<feature type="binding site" evidence="11">
    <location>
        <position position="251"/>
    </location>
    <ligand>
        <name>S-adenosyl-L-methionine</name>
        <dbReference type="ChEBI" id="CHEBI:59789"/>
    </ligand>
</feature>
<keyword evidence="7 11" id="KW-0496">Mitochondrion</keyword>
<evidence type="ECO:0000256" key="11">
    <source>
        <dbReference type="HAMAP-Rule" id="MF_03152"/>
    </source>
</evidence>
<evidence type="ECO:0000259" key="12">
    <source>
        <dbReference type="PROSITE" id="PS51684"/>
    </source>
</evidence>
<comment type="catalytic activity">
    <reaction evidence="10 11">
        <text>guanosine(37) in tRNA + S-adenosyl-L-methionine = N(1)-methylguanosine(37) in tRNA + S-adenosyl-L-homocysteine + H(+)</text>
        <dbReference type="Rhea" id="RHEA:36899"/>
        <dbReference type="Rhea" id="RHEA-COMP:10145"/>
        <dbReference type="Rhea" id="RHEA-COMP:10147"/>
        <dbReference type="ChEBI" id="CHEBI:15378"/>
        <dbReference type="ChEBI" id="CHEBI:57856"/>
        <dbReference type="ChEBI" id="CHEBI:59789"/>
        <dbReference type="ChEBI" id="CHEBI:73542"/>
        <dbReference type="ChEBI" id="CHEBI:74269"/>
        <dbReference type="EC" id="2.1.1.228"/>
    </reaction>
</comment>
<feature type="binding site" evidence="11">
    <location>
        <begin position="290"/>
        <end position="291"/>
    </location>
    <ligand>
        <name>S-adenosyl-L-methionine</name>
        <dbReference type="ChEBI" id="CHEBI:59789"/>
    </ligand>
</feature>
<keyword evidence="4 11" id="KW-0808">Transferase</keyword>
<evidence type="ECO:0000256" key="5">
    <source>
        <dbReference type="ARBA" id="ARBA00022691"/>
    </source>
</evidence>
<dbReference type="EC" id="2.1.1.228" evidence="11"/>
<keyword evidence="5 11" id="KW-0949">S-adenosyl-L-methionine</keyword>
<evidence type="ECO:0000256" key="4">
    <source>
        <dbReference type="ARBA" id="ARBA00022679"/>
    </source>
</evidence>
<comment type="subcellular location">
    <subcellularLocation>
        <location evidence="11">Mitochondrion matrix</location>
    </subcellularLocation>
    <subcellularLocation>
        <location evidence="11">Nucleus</location>
    </subcellularLocation>
    <subcellularLocation>
        <location evidence="11">Cytoplasm</location>
    </subcellularLocation>
    <text evidence="11">Predominantly in the mitochondria and in the nucleus.</text>
</comment>
<proteinExistence type="inferred from homology"/>
<evidence type="ECO:0000256" key="1">
    <source>
        <dbReference type="ARBA" id="ARBA00009775"/>
    </source>
</evidence>
<evidence type="ECO:0000256" key="9">
    <source>
        <dbReference type="ARBA" id="ARBA00045951"/>
    </source>
</evidence>
<protein>
    <recommendedName>
        <fullName evidence="11">tRNA (guanine(37)-N1)-methyltransferase</fullName>
        <ecNumber evidence="11">2.1.1.228</ecNumber>
    </recommendedName>
    <alternativeName>
        <fullName evidence="11">M1G-methyltransferase</fullName>
    </alternativeName>
    <alternativeName>
        <fullName evidence="11">tRNA [GM37] methyltransferase</fullName>
    </alternativeName>
    <alternativeName>
        <fullName evidence="11">tRNA methyltransferase 5 homolog</fullName>
    </alternativeName>
</protein>